<dbReference type="InterPro" id="IPR050492">
    <property type="entry name" value="Bact_metal-bind_prot9"/>
</dbReference>
<dbReference type="Gene3D" id="3.40.50.1980">
    <property type="entry name" value="Nitrogenase molybdenum iron protein domain"/>
    <property type="match status" value="2"/>
</dbReference>
<comment type="similarity">
    <text evidence="5">Belongs to the bacterial solute-binding protein 9 family.</text>
</comment>
<keyword evidence="2 5" id="KW-0813">Transport</keyword>
<evidence type="ECO:0000256" key="3">
    <source>
        <dbReference type="ARBA" id="ARBA00022723"/>
    </source>
</evidence>
<keyword evidence="3" id="KW-0479">Metal-binding</keyword>
<dbReference type="PROSITE" id="PS51257">
    <property type="entry name" value="PROKAR_LIPOPROTEIN"/>
    <property type="match status" value="1"/>
</dbReference>
<evidence type="ECO:0000256" key="7">
    <source>
        <dbReference type="SAM" id="SignalP"/>
    </source>
</evidence>
<evidence type="ECO:0000313" key="8">
    <source>
        <dbReference type="EMBL" id="TXG89237.1"/>
    </source>
</evidence>
<sequence length="326" mass="33939">MRVTPILRTAAAATGLVLGAAALTACGSSPTGDDELTVVASTNVWGSVAQAVAGDFVQVESIIEDPSADPHSYEASPADAAALIDASLVVYNGGGYDHFVDDVVAGDTDQRSVAAFDLFEDGAHAGESHDHGTDDHDHGTDDHDHDHGHSHGAVNEHVWYDPATAIAVAHAVADNLAALDPANAEAYERNAMSFESGMAAVTDITGEIAQNHPGARVAQTEPIAQYLIEGAQLTDATPEEFQNAIENGTDPSPTSIAAARGLIGDGSVEALVYNIQTEDRVTQDLRAVAEQAGVPVVEVTETLPEGVDYIRWQTEAAQSLATALDR</sequence>
<dbReference type="Proteomes" id="UP000471120">
    <property type="component" value="Unassembled WGS sequence"/>
</dbReference>
<dbReference type="GO" id="GO:0046872">
    <property type="term" value="F:metal ion binding"/>
    <property type="evidence" value="ECO:0007669"/>
    <property type="project" value="UniProtKB-KW"/>
</dbReference>
<feature type="region of interest" description="Disordered" evidence="6">
    <location>
        <begin position="123"/>
        <end position="153"/>
    </location>
</feature>
<evidence type="ECO:0000256" key="1">
    <source>
        <dbReference type="ARBA" id="ARBA00004196"/>
    </source>
</evidence>
<name>A0A6P2C906_9NOCA</name>
<evidence type="ECO:0000256" key="6">
    <source>
        <dbReference type="SAM" id="MobiDB-lite"/>
    </source>
</evidence>
<dbReference type="SUPFAM" id="SSF53807">
    <property type="entry name" value="Helical backbone' metal receptor"/>
    <property type="match status" value="1"/>
</dbReference>
<dbReference type="PANTHER" id="PTHR42953">
    <property type="entry name" value="HIGH-AFFINITY ZINC UPTAKE SYSTEM PROTEIN ZNUA-RELATED"/>
    <property type="match status" value="1"/>
</dbReference>
<comment type="caution">
    <text evidence="8">The sequence shown here is derived from an EMBL/GenBank/DDBJ whole genome shotgun (WGS) entry which is preliminary data.</text>
</comment>
<dbReference type="EMBL" id="QRCM01000001">
    <property type="protein sequence ID" value="TXG89237.1"/>
    <property type="molecule type" value="Genomic_DNA"/>
</dbReference>
<gene>
    <name evidence="8" type="ORF">DW322_01995</name>
</gene>
<protein>
    <submittedName>
        <fullName evidence="8">ABC transporter permease</fullName>
    </submittedName>
</protein>
<dbReference type="PRINTS" id="PR00690">
    <property type="entry name" value="ADHESNFAMILY"/>
</dbReference>
<accession>A0A6P2C906</accession>
<proteinExistence type="inferred from homology"/>
<comment type="subcellular location">
    <subcellularLocation>
        <location evidence="1">Cell envelope</location>
    </subcellularLocation>
</comment>
<reference evidence="8 9" key="1">
    <citation type="submission" date="2018-07" db="EMBL/GenBank/DDBJ databases">
        <title>Genome sequence of Rhodococcus rhodnii ATCC 35071 from Rhodnius prolixus.</title>
        <authorList>
            <person name="Patel V."/>
            <person name="Vogel K.J."/>
        </authorList>
    </citation>
    <scope>NUCLEOTIDE SEQUENCE [LARGE SCALE GENOMIC DNA]</scope>
    <source>
        <strain evidence="8 9">ATCC 35071</strain>
    </source>
</reference>
<feature type="chain" id="PRO_5038998496" evidence="7">
    <location>
        <begin position="26"/>
        <end position="326"/>
    </location>
</feature>
<dbReference type="PANTHER" id="PTHR42953:SF1">
    <property type="entry name" value="METAL-BINDING PROTEIN HI_0362-RELATED"/>
    <property type="match status" value="1"/>
</dbReference>
<dbReference type="GO" id="GO:0030001">
    <property type="term" value="P:metal ion transport"/>
    <property type="evidence" value="ECO:0007669"/>
    <property type="project" value="InterPro"/>
</dbReference>
<keyword evidence="4 7" id="KW-0732">Signal</keyword>
<evidence type="ECO:0000256" key="4">
    <source>
        <dbReference type="ARBA" id="ARBA00022729"/>
    </source>
</evidence>
<dbReference type="RefSeq" id="WP_040774573.1">
    <property type="nucleotide sequence ID" value="NZ_QRCM01000001.1"/>
</dbReference>
<dbReference type="Pfam" id="PF01297">
    <property type="entry name" value="ZnuA"/>
    <property type="match status" value="1"/>
</dbReference>
<dbReference type="AlphaFoldDB" id="A0A6P2C906"/>
<feature type="signal peptide" evidence="7">
    <location>
        <begin position="1"/>
        <end position="25"/>
    </location>
</feature>
<evidence type="ECO:0000256" key="5">
    <source>
        <dbReference type="RuleBase" id="RU003512"/>
    </source>
</evidence>
<dbReference type="InterPro" id="IPR006128">
    <property type="entry name" value="Lipoprotein_PsaA-like"/>
</dbReference>
<organism evidence="8 9">
    <name type="scientific">Rhodococcus rhodnii</name>
    <dbReference type="NCBI Taxonomy" id="38312"/>
    <lineage>
        <taxon>Bacteria</taxon>
        <taxon>Bacillati</taxon>
        <taxon>Actinomycetota</taxon>
        <taxon>Actinomycetes</taxon>
        <taxon>Mycobacteriales</taxon>
        <taxon>Nocardiaceae</taxon>
        <taxon>Rhodococcus</taxon>
    </lineage>
</organism>
<feature type="compositionally biased region" description="Basic and acidic residues" evidence="6">
    <location>
        <begin position="123"/>
        <end position="149"/>
    </location>
</feature>
<dbReference type="GO" id="GO:0030313">
    <property type="term" value="C:cell envelope"/>
    <property type="evidence" value="ECO:0007669"/>
    <property type="project" value="UniProtKB-SubCell"/>
</dbReference>
<dbReference type="GO" id="GO:0007155">
    <property type="term" value="P:cell adhesion"/>
    <property type="evidence" value="ECO:0007669"/>
    <property type="project" value="InterPro"/>
</dbReference>
<evidence type="ECO:0000256" key="2">
    <source>
        <dbReference type="ARBA" id="ARBA00022448"/>
    </source>
</evidence>
<evidence type="ECO:0000313" key="9">
    <source>
        <dbReference type="Proteomes" id="UP000471120"/>
    </source>
</evidence>
<dbReference type="InterPro" id="IPR006127">
    <property type="entry name" value="ZnuA-like"/>
</dbReference>